<keyword evidence="11" id="KW-1185">Reference proteome</keyword>
<dbReference type="GO" id="GO:0089702">
    <property type="term" value="F:undecaprenyl-phosphate glucose phosphotransferase activity"/>
    <property type="evidence" value="ECO:0007669"/>
    <property type="project" value="UniProtKB-EC"/>
</dbReference>
<evidence type="ECO:0000256" key="6">
    <source>
        <dbReference type="ARBA" id="ARBA00023136"/>
    </source>
</evidence>
<feature type="transmembrane region" description="Helical" evidence="8">
    <location>
        <begin position="142"/>
        <end position="160"/>
    </location>
</feature>
<gene>
    <name evidence="10" type="ORF">ACFPN2_02015</name>
</gene>
<organism evidence="10 11">
    <name type="scientific">Steroidobacter flavus</name>
    <dbReference type="NCBI Taxonomy" id="1842136"/>
    <lineage>
        <taxon>Bacteria</taxon>
        <taxon>Pseudomonadati</taxon>
        <taxon>Pseudomonadota</taxon>
        <taxon>Gammaproteobacteria</taxon>
        <taxon>Steroidobacterales</taxon>
        <taxon>Steroidobacteraceae</taxon>
        <taxon>Steroidobacter</taxon>
    </lineage>
</organism>
<evidence type="ECO:0000256" key="3">
    <source>
        <dbReference type="ARBA" id="ARBA00022679"/>
    </source>
</evidence>
<dbReference type="NCBIfam" id="TIGR03025">
    <property type="entry name" value="EPS_sugtrans"/>
    <property type="match status" value="1"/>
</dbReference>
<accession>A0ABV8SN70</accession>
<evidence type="ECO:0000259" key="9">
    <source>
        <dbReference type="Pfam" id="PF02397"/>
    </source>
</evidence>
<dbReference type="PANTHER" id="PTHR30576:SF21">
    <property type="entry name" value="UDP-GLUCOSE:UNDECAPRENYL-PHOSPHATE GLUCOSE-1-PHOSPHATE TRANSFERASE"/>
    <property type="match status" value="1"/>
</dbReference>
<dbReference type="Pfam" id="PF13727">
    <property type="entry name" value="CoA_binding_3"/>
    <property type="match status" value="1"/>
</dbReference>
<reference evidence="11" key="1">
    <citation type="journal article" date="2019" name="Int. J. Syst. Evol. Microbiol.">
        <title>The Global Catalogue of Microorganisms (GCM) 10K type strain sequencing project: providing services to taxonomists for standard genome sequencing and annotation.</title>
        <authorList>
            <consortium name="The Broad Institute Genomics Platform"/>
            <consortium name="The Broad Institute Genome Sequencing Center for Infectious Disease"/>
            <person name="Wu L."/>
            <person name="Ma J."/>
        </authorList>
    </citation>
    <scope>NUCLEOTIDE SEQUENCE [LARGE SCALE GENOMIC DNA]</scope>
    <source>
        <strain evidence="11">CGMCC 1.10759</strain>
    </source>
</reference>
<feature type="transmembrane region" description="Helical" evidence="8">
    <location>
        <begin position="48"/>
        <end position="69"/>
    </location>
</feature>
<comment type="similarity">
    <text evidence="2">Belongs to the bacterial sugar transferase family.</text>
</comment>
<comment type="subcellular location">
    <subcellularLocation>
        <location evidence="1">Membrane</location>
        <topology evidence="1">Multi-pass membrane protein</topology>
    </subcellularLocation>
</comment>
<sequence>MRESVQAENSRADSRGSAAHASLDMSMALRRRNQRVHRGTSEPPTVALLRHVLNPSVIVLSLMVCVFLFSQELTPSYFALAALAFLIASQIVSEPVMDCSARNGLTNLLQHRIFAEWLLVSAALLLMAFAFKVTETFSRRVILTWFAITPFVVVAAEAGLRRYTAFSALRGKIQQSHVIIGANEAGSRLARRLLAHPHLGRFKGFFDDRDTARLPDMPQEQLLGGMADIVNYVRINAVSNIYICLPMRADERVNKLLEELKDTTASVYFVPDIFMFDLIQARVCDIDGIPMLAVCESPFAGLDGVIKRASDIVFSSVLLLMLWPLLLAIALGVRLSSPGPILFRQRRYGMYGEAINVFKFRSMTVCEDGAKVTQAQKNDPRVTRFGGFLRRTSLDELPQLFNVFLGSMSLVGPRPHAVAHNEEYRRIIEGYMLRHKVRPGITGWAQVNGLRGETDTVDKMQRRVEFDLDYLRNWSLGLDLTILFRTASLVWRDRNAY</sequence>
<dbReference type="InterPro" id="IPR017473">
    <property type="entry name" value="Undecaprenyl-P_gluc_Ptfrase"/>
</dbReference>
<keyword evidence="6 8" id="KW-0472">Membrane</keyword>
<feature type="transmembrane region" description="Helical" evidence="8">
    <location>
        <begin position="113"/>
        <end position="130"/>
    </location>
</feature>
<feature type="region of interest" description="Disordered" evidence="7">
    <location>
        <begin position="1"/>
        <end position="20"/>
    </location>
</feature>
<evidence type="ECO:0000256" key="5">
    <source>
        <dbReference type="ARBA" id="ARBA00022989"/>
    </source>
</evidence>
<dbReference type="Pfam" id="PF02397">
    <property type="entry name" value="Bac_transf"/>
    <property type="match status" value="1"/>
</dbReference>
<dbReference type="InterPro" id="IPR003362">
    <property type="entry name" value="Bact_transf"/>
</dbReference>
<dbReference type="InterPro" id="IPR036291">
    <property type="entry name" value="NAD(P)-bd_dom_sf"/>
</dbReference>
<name>A0ABV8SN70_9GAMM</name>
<keyword evidence="3 10" id="KW-0808">Transferase</keyword>
<dbReference type="InterPro" id="IPR017475">
    <property type="entry name" value="EPS_sugar_tfrase"/>
</dbReference>
<evidence type="ECO:0000313" key="10">
    <source>
        <dbReference type="EMBL" id="MFC4307844.1"/>
    </source>
</evidence>
<feature type="domain" description="Bacterial sugar transferase" evidence="9">
    <location>
        <begin position="307"/>
        <end position="490"/>
    </location>
</feature>
<dbReference type="EMBL" id="JBHSDU010000001">
    <property type="protein sequence ID" value="MFC4307844.1"/>
    <property type="molecule type" value="Genomic_DNA"/>
</dbReference>
<evidence type="ECO:0000256" key="1">
    <source>
        <dbReference type="ARBA" id="ARBA00004141"/>
    </source>
</evidence>
<comment type="caution">
    <text evidence="10">The sequence shown here is derived from an EMBL/GenBank/DDBJ whole genome shotgun (WGS) entry which is preliminary data.</text>
</comment>
<evidence type="ECO:0000256" key="8">
    <source>
        <dbReference type="SAM" id="Phobius"/>
    </source>
</evidence>
<keyword evidence="5 8" id="KW-1133">Transmembrane helix</keyword>
<dbReference type="NCBIfam" id="TIGR03023">
    <property type="entry name" value="WcaJ_sugtrans"/>
    <property type="match status" value="1"/>
</dbReference>
<dbReference type="RefSeq" id="WP_380594455.1">
    <property type="nucleotide sequence ID" value="NZ_JBHSDU010000001.1"/>
</dbReference>
<evidence type="ECO:0000313" key="11">
    <source>
        <dbReference type="Proteomes" id="UP001595904"/>
    </source>
</evidence>
<feature type="transmembrane region" description="Helical" evidence="8">
    <location>
        <begin position="312"/>
        <end position="333"/>
    </location>
</feature>
<evidence type="ECO:0000256" key="7">
    <source>
        <dbReference type="SAM" id="MobiDB-lite"/>
    </source>
</evidence>
<dbReference type="Proteomes" id="UP001595904">
    <property type="component" value="Unassembled WGS sequence"/>
</dbReference>
<feature type="compositionally biased region" description="Basic and acidic residues" evidence="7">
    <location>
        <begin position="1"/>
        <end position="14"/>
    </location>
</feature>
<dbReference type="PANTHER" id="PTHR30576">
    <property type="entry name" value="COLANIC BIOSYNTHESIS UDP-GLUCOSE LIPID CARRIER TRANSFERASE"/>
    <property type="match status" value="1"/>
</dbReference>
<proteinExistence type="inferred from homology"/>
<dbReference type="Gene3D" id="3.40.50.720">
    <property type="entry name" value="NAD(P)-binding Rossmann-like Domain"/>
    <property type="match status" value="1"/>
</dbReference>
<keyword evidence="4 8" id="KW-0812">Transmembrane</keyword>
<protein>
    <submittedName>
        <fullName evidence="10">Undecaprenyl-phosphate glucose phosphotransferase</fullName>
        <ecNumber evidence="10">2.7.8.31</ecNumber>
    </submittedName>
</protein>
<feature type="transmembrane region" description="Helical" evidence="8">
    <location>
        <begin position="75"/>
        <end position="92"/>
    </location>
</feature>
<dbReference type="EC" id="2.7.8.31" evidence="10"/>
<evidence type="ECO:0000256" key="4">
    <source>
        <dbReference type="ARBA" id="ARBA00022692"/>
    </source>
</evidence>
<dbReference type="SUPFAM" id="SSF51735">
    <property type="entry name" value="NAD(P)-binding Rossmann-fold domains"/>
    <property type="match status" value="1"/>
</dbReference>
<evidence type="ECO:0000256" key="2">
    <source>
        <dbReference type="ARBA" id="ARBA00006464"/>
    </source>
</evidence>